<gene>
    <name evidence="1" type="ORF">HaLaN_32633</name>
</gene>
<dbReference type="Proteomes" id="UP000485058">
    <property type="component" value="Unassembled WGS sequence"/>
</dbReference>
<sequence>MSNTRLGVMNMLLQALNASIAARSRKLRMPQLEFVSVCADISAACDYKLRSAAAIIRRLVHPPMIPVSPWRVALGFVRS</sequence>
<name>A0A6A0ALB5_HAELA</name>
<comment type="caution">
    <text evidence="1">The sequence shown here is derived from an EMBL/GenBank/DDBJ whole genome shotgun (WGS) entry which is preliminary data.</text>
</comment>
<protein>
    <submittedName>
        <fullName evidence="1">Uncharacterized protein</fullName>
    </submittedName>
</protein>
<evidence type="ECO:0000313" key="2">
    <source>
        <dbReference type="Proteomes" id="UP000485058"/>
    </source>
</evidence>
<proteinExistence type="predicted"/>
<evidence type="ECO:0000313" key="1">
    <source>
        <dbReference type="EMBL" id="GFH33285.1"/>
    </source>
</evidence>
<dbReference type="AlphaFoldDB" id="A0A6A0ALB5"/>
<accession>A0A6A0ALB5</accession>
<organism evidence="1 2">
    <name type="scientific">Haematococcus lacustris</name>
    <name type="common">Green alga</name>
    <name type="synonym">Haematococcus pluvialis</name>
    <dbReference type="NCBI Taxonomy" id="44745"/>
    <lineage>
        <taxon>Eukaryota</taxon>
        <taxon>Viridiplantae</taxon>
        <taxon>Chlorophyta</taxon>
        <taxon>core chlorophytes</taxon>
        <taxon>Chlorophyceae</taxon>
        <taxon>CS clade</taxon>
        <taxon>Chlamydomonadales</taxon>
        <taxon>Haematococcaceae</taxon>
        <taxon>Haematococcus</taxon>
    </lineage>
</organism>
<dbReference type="EMBL" id="BLLF01008203">
    <property type="protein sequence ID" value="GFH33285.1"/>
    <property type="molecule type" value="Genomic_DNA"/>
</dbReference>
<reference evidence="1 2" key="1">
    <citation type="submission" date="2020-02" db="EMBL/GenBank/DDBJ databases">
        <title>Draft genome sequence of Haematococcus lacustris strain NIES-144.</title>
        <authorList>
            <person name="Morimoto D."/>
            <person name="Nakagawa S."/>
            <person name="Yoshida T."/>
            <person name="Sawayama S."/>
        </authorList>
    </citation>
    <scope>NUCLEOTIDE SEQUENCE [LARGE SCALE GENOMIC DNA]</scope>
    <source>
        <strain evidence="1 2">NIES-144</strain>
    </source>
</reference>
<keyword evidence="2" id="KW-1185">Reference proteome</keyword>